<evidence type="ECO:0000256" key="6">
    <source>
        <dbReference type="SAM" id="Phobius"/>
    </source>
</evidence>
<evidence type="ECO:0000313" key="7">
    <source>
        <dbReference type="EMBL" id="KAG0563833.1"/>
    </source>
</evidence>
<dbReference type="PRINTS" id="PR00385">
    <property type="entry name" value="P450"/>
</dbReference>
<feature type="binding site" description="axial binding residue" evidence="5">
    <location>
        <position position="490"/>
    </location>
    <ligand>
        <name>heme</name>
        <dbReference type="ChEBI" id="CHEBI:30413"/>
    </ligand>
    <ligandPart>
        <name>Fe</name>
        <dbReference type="ChEBI" id="CHEBI:18248"/>
    </ligandPart>
</feature>
<keyword evidence="5" id="KW-0349">Heme</keyword>
<gene>
    <name evidence="7" type="ORF">KC19_8G062800</name>
</gene>
<keyword evidence="3" id="KW-0560">Oxidoreductase</keyword>
<comment type="similarity">
    <text evidence="1">Belongs to the cytochrome P450 family.</text>
</comment>
<evidence type="ECO:0008006" key="9">
    <source>
        <dbReference type="Google" id="ProtNLM"/>
    </source>
</evidence>
<evidence type="ECO:0000256" key="3">
    <source>
        <dbReference type="ARBA" id="ARBA00023002"/>
    </source>
</evidence>
<dbReference type="Pfam" id="PF00067">
    <property type="entry name" value="p450"/>
    <property type="match status" value="1"/>
</dbReference>
<evidence type="ECO:0000256" key="1">
    <source>
        <dbReference type="ARBA" id="ARBA00010617"/>
    </source>
</evidence>
<dbReference type="GO" id="GO:0020037">
    <property type="term" value="F:heme binding"/>
    <property type="evidence" value="ECO:0007669"/>
    <property type="project" value="InterPro"/>
</dbReference>
<proteinExistence type="inferred from homology"/>
<keyword evidence="6" id="KW-1133">Transmembrane helix</keyword>
<keyword evidence="4 5" id="KW-0408">Iron</keyword>
<reference evidence="7" key="1">
    <citation type="submission" date="2020-06" db="EMBL/GenBank/DDBJ databases">
        <title>WGS assembly of Ceratodon purpureus strain R40.</title>
        <authorList>
            <person name="Carey S.B."/>
            <person name="Jenkins J."/>
            <person name="Shu S."/>
            <person name="Lovell J.T."/>
            <person name="Sreedasyam A."/>
            <person name="Maumus F."/>
            <person name="Tiley G.P."/>
            <person name="Fernandez-Pozo N."/>
            <person name="Barry K."/>
            <person name="Chen C."/>
            <person name="Wang M."/>
            <person name="Lipzen A."/>
            <person name="Daum C."/>
            <person name="Saski C.A."/>
            <person name="Payton A.C."/>
            <person name="Mcbreen J.C."/>
            <person name="Conrad R.E."/>
            <person name="Kollar L.M."/>
            <person name="Olsson S."/>
            <person name="Huttunen S."/>
            <person name="Landis J.B."/>
            <person name="Wickett N.J."/>
            <person name="Johnson M.G."/>
            <person name="Rensing S.A."/>
            <person name="Grimwood J."/>
            <person name="Schmutz J."/>
            <person name="Mcdaniel S.F."/>
        </authorList>
    </citation>
    <scope>NUCLEOTIDE SEQUENCE</scope>
    <source>
        <strain evidence="7">R40</strain>
    </source>
</reference>
<dbReference type="EMBL" id="CM026429">
    <property type="protein sequence ID" value="KAG0563833.1"/>
    <property type="molecule type" value="Genomic_DNA"/>
</dbReference>
<protein>
    <recommendedName>
        <fullName evidence="9">Cytochrome P450</fullName>
    </recommendedName>
</protein>
<dbReference type="AlphaFoldDB" id="A0A8T0GY84"/>
<sequence>MDIPAWGSECVRGMTSLTVLWGFLSMIVAYLVLALVDRWVLQRGRKGPVQWPILGATPEILQNYGFFNDWPVQYFLRDGLTFSCKMANLTYTFTADPANVEHILKTNFANYPKGKVFHENFDAFLGDGIFNVDGEIWKKQRKTASFEFASRKLREYSTVVFRDYSVKLASILTDASSQHQAMDMQDLFMRFTLDSIFKIAFGYEIGTLKPGLPDIPFAKAFEITNEVTSSRFMNPFWKLQRALKIGSEAVVIKSAKEVDDFTYSVIKARKAEMMSSTKGFGKGDLQSPGKGDLFTRFMVLNEEGNQQFTDKNFRDTLLNFLIAGRDTTAVTLSWFVYMMTLHPHVAQKILEELLNFEESENAVSRVDINSKESMGDEHFNQRILKFSGLFNFDSLLRLPYLHACILETLRLYPAVPMDPKSIVDDDILPDGTAVKKGGMIMYAPYSMGRMPSLWGPDATEFRPERWIVNGVVQPESPFKFTAFQAGPRICLGKDSAMLQLRMSLAILCRFFKFQLVPGSVVKYRQMSTLLLAHGLHVEITKRLD</sequence>
<evidence type="ECO:0000256" key="2">
    <source>
        <dbReference type="ARBA" id="ARBA00022723"/>
    </source>
</evidence>
<dbReference type="Proteomes" id="UP000822688">
    <property type="component" value="Chromosome 8"/>
</dbReference>
<name>A0A8T0GY84_CERPU</name>
<accession>A0A8T0GY84</accession>
<dbReference type="GO" id="GO:0016705">
    <property type="term" value="F:oxidoreductase activity, acting on paired donors, with incorporation or reduction of molecular oxygen"/>
    <property type="evidence" value="ECO:0007669"/>
    <property type="project" value="InterPro"/>
</dbReference>
<evidence type="ECO:0000256" key="5">
    <source>
        <dbReference type="PIRSR" id="PIRSR602401-1"/>
    </source>
</evidence>
<keyword evidence="6" id="KW-0812">Transmembrane</keyword>
<dbReference type="InterPro" id="IPR001128">
    <property type="entry name" value="Cyt_P450"/>
</dbReference>
<dbReference type="PRINTS" id="PR00463">
    <property type="entry name" value="EP450I"/>
</dbReference>
<dbReference type="Gene3D" id="1.10.630.10">
    <property type="entry name" value="Cytochrome P450"/>
    <property type="match status" value="1"/>
</dbReference>
<feature type="transmembrane region" description="Helical" evidence="6">
    <location>
        <begin position="20"/>
        <end position="41"/>
    </location>
</feature>
<keyword evidence="8" id="KW-1185">Reference proteome</keyword>
<organism evidence="7 8">
    <name type="scientific">Ceratodon purpureus</name>
    <name type="common">Fire moss</name>
    <name type="synonym">Dicranum purpureum</name>
    <dbReference type="NCBI Taxonomy" id="3225"/>
    <lineage>
        <taxon>Eukaryota</taxon>
        <taxon>Viridiplantae</taxon>
        <taxon>Streptophyta</taxon>
        <taxon>Embryophyta</taxon>
        <taxon>Bryophyta</taxon>
        <taxon>Bryophytina</taxon>
        <taxon>Bryopsida</taxon>
        <taxon>Dicranidae</taxon>
        <taxon>Pseudoditrichales</taxon>
        <taxon>Ditrichaceae</taxon>
        <taxon>Ceratodon</taxon>
    </lineage>
</organism>
<comment type="caution">
    <text evidence="7">The sequence shown here is derived from an EMBL/GenBank/DDBJ whole genome shotgun (WGS) entry which is preliminary data.</text>
</comment>
<evidence type="ECO:0000256" key="4">
    <source>
        <dbReference type="ARBA" id="ARBA00023004"/>
    </source>
</evidence>
<keyword evidence="2 5" id="KW-0479">Metal-binding</keyword>
<dbReference type="GO" id="GO:0004497">
    <property type="term" value="F:monooxygenase activity"/>
    <property type="evidence" value="ECO:0007669"/>
    <property type="project" value="InterPro"/>
</dbReference>
<dbReference type="SUPFAM" id="SSF48264">
    <property type="entry name" value="Cytochrome P450"/>
    <property type="match status" value="1"/>
</dbReference>
<dbReference type="InterPro" id="IPR036396">
    <property type="entry name" value="Cyt_P450_sf"/>
</dbReference>
<dbReference type="GO" id="GO:0005506">
    <property type="term" value="F:iron ion binding"/>
    <property type="evidence" value="ECO:0007669"/>
    <property type="project" value="InterPro"/>
</dbReference>
<evidence type="ECO:0000313" key="8">
    <source>
        <dbReference type="Proteomes" id="UP000822688"/>
    </source>
</evidence>
<comment type="cofactor">
    <cofactor evidence="5">
        <name>heme</name>
        <dbReference type="ChEBI" id="CHEBI:30413"/>
    </cofactor>
</comment>
<dbReference type="InterPro" id="IPR002401">
    <property type="entry name" value="Cyt_P450_E_grp-I"/>
</dbReference>
<dbReference type="PANTHER" id="PTHR24296">
    <property type="entry name" value="CYTOCHROME P450"/>
    <property type="match status" value="1"/>
</dbReference>
<keyword evidence="6" id="KW-0472">Membrane</keyword>
<dbReference type="CDD" id="cd11064">
    <property type="entry name" value="CYP86A"/>
    <property type="match status" value="1"/>
</dbReference>